<keyword evidence="8" id="KW-0812">Transmembrane</keyword>
<dbReference type="PANTHER" id="PTHR45453">
    <property type="entry name" value="PHOSPHATE REGULON SENSOR PROTEIN PHOR"/>
    <property type="match status" value="1"/>
</dbReference>
<keyword evidence="12" id="KW-1133">Transmembrane helix</keyword>
<dbReference type="Gene3D" id="1.10.287.130">
    <property type="match status" value="1"/>
</dbReference>
<comment type="subcellular location">
    <subcellularLocation>
        <location evidence="2">Cell membrane</location>
    </subcellularLocation>
</comment>
<dbReference type="InterPro" id="IPR050351">
    <property type="entry name" value="BphY/WalK/GraS-like"/>
</dbReference>
<evidence type="ECO:0000259" key="15">
    <source>
        <dbReference type="PROSITE" id="PS50109"/>
    </source>
</evidence>
<keyword evidence="14" id="KW-0472">Membrane</keyword>
<organism evidence="16">
    <name type="scientific">hydrothermal vent metagenome</name>
    <dbReference type="NCBI Taxonomy" id="652676"/>
    <lineage>
        <taxon>unclassified sequences</taxon>
        <taxon>metagenomes</taxon>
        <taxon>ecological metagenomes</taxon>
    </lineage>
</organism>
<evidence type="ECO:0000256" key="3">
    <source>
        <dbReference type="ARBA" id="ARBA00012438"/>
    </source>
</evidence>
<dbReference type="GO" id="GO:0004721">
    <property type="term" value="F:phosphoprotein phosphatase activity"/>
    <property type="evidence" value="ECO:0007669"/>
    <property type="project" value="InterPro"/>
</dbReference>
<evidence type="ECO:0000256" key="12">
    <source>
        <dbReference type="ARBA" id="ARBA00022989"/>
    </source>
</evidence>
<evidence type="ECO:0000256" key="1">
    <source>
        <dbReference type="ARBA" id="ARBA00000085"/>
    </source>
</evidence>
<dbReference type="InterPro" id="IPR014310">
    <property type="entry name" value="Sig_transdc_His_kinase_PhoR"/>
</dbReference>
<dbReference type="SMART" id="SM00388">
    <property type="entry name" value="HisKA"/>
    <property type="match status" value="1"/>
</dbReference>
<reference evidence="16" key="1">
    <citation type="submission" date="2018-06" db="EMBL/GenBank/DDBJ databases">
        <authorList>
            <person name="Zhirakovskaya E."/>
        </authorList>
    </citation>
    <scope>NUCLEOTIDE SEQUENCE</scope>
</reference>
<accession>A0A3B0X1J5</accession>
<dbReference type="GO" id="GO:0005524">
    <property type="term" value="F:ATP binding"/>
    <property type="evidence" value="ECO:0007669"/>
    <property type="project" value="UniProtKB-KW"/>
</dbReference>
<evidence type="ECO:0000256" key="14">
    <source>
        <dbReference type="ARBA" id="ARBA00023136"/>
    </source>
</evidence>
<dbReference type="EC" id="2.7.13.3" evidence="3"/>
<dbReference type="Pfam" id="PF02518">
    <property type="entry name" value="HATPase_c"/>
    <property type="match status" value="1"/>
</dbReference>
<dbReference type="GO" id="GO:0005886">
    <property type="term" value="C:plasma membrane"/>
    <property type="evidence" value="ECO:0007669"/>
    <property type="project" value="UniProtKB-SubCell"/>
</dbReference>
<dbReference type="Gene3D" id="3.30.450.20">
    <property type="entry name" value="PAS domain"/>
    <property type="match status" value="1"/>
</dbReference>
<protein>
    <recommendedName>
        <fullName evidence="3">histidine kinase</fullName>
        <ecNumber evidence="3">2.7.13.3</ecNumber>
    </recommendedName>
</protein>
<evidence type="ECO:0000256" key="6">
    <source>
        <dbReference type="ARBA" id="ARBA00022553"/>
    </source>
</evidence>
<dbReference type="FunFam" id="3.30.565.10:FF:000006">
    <property type="entry name" value="Sensor histidine kinase WalK"/>
    <property type="match status" value="1"/>
</dbReference>
<dbReference type="CDD" id="cd00082">
    <property type="entry name" value="HisKA"/>
    <property type="match status" value="1"/>
</dbReference>
<dbReference type="NCBIfam" id="TIGR02966">
    <property type="entry name" value="phoR_proteo"/>
    <property type="match status" value="1"/>
</dbReference>
<dbReference type="PRINTS" id="PR00344">
    <property type="entry name" value="BCTRLSENSOR"/>
</dbReference>
<gene>
    <name evidence="16" type="ORF">MNBD_GAMMA11-958</name>
</gene>
<evidence type="ECO:0000256" key="10">
    <source>
        <dbReference type="ARBA" id="ARBA00022777"/>
    </source>
</evidence>
<dbReference type="EMBL" id="UOFG01000163">
    <property type="protein sequence ID" value="VAW62108.1"/>
    <property type="molecule type" value="Genomic_DNA"/>
</dbReference>
<evidence type="ECO:0000256" key="7">
    <source>
        <dbReference type="ARBA" id="ARBA00022679"/>
    </source>
</evidence>
<dbReference type="InterPro" id="IPR003594">
    <property type="entry name" value="HATPase_dom"/>
</dbReference>
<dbReference type="Pfam" id="PF00512">
    <property type="entry name" value="HisKA"/>
    <property type="match status" value="1"/>
</dbReference>
<comment type="catalytic activity">
    <reaction evidence="1">
        <text>ATP + protein L-histidine = ADP + protein N-phospho-L-histidine.</text>
        <dbReference type="EC" id="2.7.13.3"/>
    </reaction>
</comment>
<dbReference type="SUPFAM" id="SSF55785">
    <property type="entry name" value="PYP-like sensor domain (PAS domain)"/>
    <property type="match status" value="1"/>
</dbReference>
<dbReference type="Gene3D" id="3.30.565.10">
    <property type="entry name" value="Histidine kinase-like ATPase, C-terminal domain"/>
    <property type="match status" value="1"/>
</dbReference>
<proteinExistence type="predicted"/>
<evidence type="ECO:0000256" key="2">
    <source>
        <dbReference type="ARBA" id="ARBA00004236"/>
    </source>
</evidence>
<evidence type="ECO:0000256" key="8">
    <source>
        <dbReference type="ARBA" id="ARBA00022692"/>
    </source>
</evidence>
<dbReference type="SMART" id="SM00387">
    <property type="entry name" value="HATPase_c"/>
    <property type="match status" value="1"/>
</dbReference>
<dbReference type="InterPro" id="IPR035965">
    <property type="entry name" value="PAS-like_dom_sf"/>
</dbReference>
<dbReference type="InterPro" id="IPR021766">
    <property type="entry name" value="PhoR_N"/>
</dbReference>
<evidence type="ECO:0000256" key="5">
    <source>
        <dbReference type="ARBA" id="ARBA00022475"/>
    </source>
</evidence>
<dbReference type="PANTHER" id="PTHR45453:SF1">
    <property type="entry name" value="PHOSPHATE REGULON SENSOR PROTEIN PHOR"/>
    <property type="match status" value="1"/>
</dbReference>
<evidence type="ECO:0000256" key="11">
    <source>
        <dbReference type="ARBA" id="ARBA00022840"/>
    </source>
</evidence>
<dbReference type="FunFam" id="1.10.287.130:FF:000001">
    <property type="entry name" value="Two-component sensor histidine kinase"/>
    <property type="match status" value="1"/>
</dbReference>
<dbReference type="PROSITE" id="PS50109">
    <property type="entry name" value="HIS_KIN"/>
    <property type="match status" value="1"/>
</dbReference>
<feature type="domain" description="Histidine kinase" evidence="15">
    <location>
        <begin position="210"/>
        <end position="425"/>
    </location>
</feature>
<dbReference type="InterPro" id="IPR036890">
    <property type="entry name" value="HATPase_C_sf"/>
</dbReference>
<keyword evidence="13" id="KW-0902">Two-component regulatory system</keyword>
<keyword evidence="10" id="KW-0418">Kinase</keyword>
<dbReference type="GO" id="GO:0000155">
    <property type="term" value="F:phosphorelay sensor kinase activity"/>
    <property type="evidence" value="ECO:0007669"/>
    <property type="project" value="InterPro"/>
</dbReference>
<keyword evidence="5" id="KW-1003">Cell membrane</keyword>
<keyword evidence="7 16" id="KW-0808">Transferase</keyword>
<name>A0A3B0X1J5_9ZZZZ</name>
<dbReference type="InterPro" id="IPR005467">
    <property type="entry name" value="His_kinase_dom"/>
</dbReference>
<keyword evidence="6" id="KW-0597">Phosphoprotein</keyword>
<dbReference type="InterPro" id="IPR036097">
    <property type="entry name" value="HisK_dim/P_sf"/>
</dbReference>
<keyword evidence="11" id="KW-0067">ATP-binding</keyword>
<dbReference type="SUPFAM" id="SSF47384">
    <property type="entry name" value="Homodimeric domain of signal transducing histidine kinase"/>
    <property type="match status" value="1"/>
</dbReference>
<dbReference type="InterPro" id="IPR004358">
    <property type="entry name" value="Sig_transdc_His_kin-like_C"/>
</dbReference>
<evidence type="ECO:0000256" key="9">
    <source>
        <dbReference type="ARBA" id="ARBA00022741"/>
    </source>
</evidence>
<dbReference type="SUPFAM" id="SSF55874">
    <property type="entry name" value="ATPase domain of HSP90 chaperone/DNA topoisomerase II/histidine kinase"/>
    <property type="match status" value="1"/>
</dbReference>
<dbReference type="GO" id="GO:0016036">
    <property type="term" value="P:cellular response to phosphate starvation"/>
    <property type="evidence" value="ECO:0007669"/>
    <property type="project" value="TreeGrafter"/>
</dbReference>
<dbReference type="InterPro" id="IPR003661">
    <property type="entry name" value="HisK_dim/P_dom"/>
</dbReference>
<keyword evidence="9" id="KW-0547">Nucleotide-binding</keyword>
<dbReference type="Pfam" id="PF11808">
    <property type="entry name" value="PhoR"/>
    <property type="match status" value="1"/>
</dbReference>
<sequence length="425" mass="49161">MNVQITAGLRRELVFLAFALFLVLVLGSLMGETLGVLCAGLIAYTLWTLYNLNHLARWLSKPSKNTPETWGVWDDVYYQLYHLYRRQRKTRRKLTKMLNRFQQSTQALPYATIVLNKVDEIEWFNPAASQLFSLHQGQDVGQRIENLIRQPEFEHYISMHDFETPLEFQHHQQQILLNITPYGSGKYLLSASDITQRVKLDEMRRDFISNASHELRTPITVMSGYIEILRDMDNELFNQPLDKIYQQTQRMEKIITELIELAKLETSSVADKSQAVNMYELLDEIRTEALAFDQAKHKIEFFIENDNKAIEIYGEYNELRMAFSNLMTNAIRYTPEDGSIEFFVYTDDMGINVGVKDQGQGISYEHIPRLTERFYRVDEGRSSEKGGTGLGLAIVKQVLDRHGASLYIESTVGKGSVFRCYFPGV</sequence>
<dbReference type="AlphaFoldDB" id="A0A3B0X1J5"/>
<evidence type="ECO:0000313" key="16">
    <source>
        <dbReference type="EMBL" id="VAW62108.1"/>
    </source>
</evidence>
<keyword evidence="4" id="KW-0813">Transport</keyword>
<evidence type="ECO:0000256" key="4">
    <source>
        <dbReference type="ARBA" id="ARBA00022448"/>
    </source>
</evidence>
<evidence type="ECO:0000256" key="13">
    <source>
        <dbReference type="ARBA" id="ARBA00023012"/>
    </source>
</evidence>